<gene>
    <name evidence="2" type="ORF">I7I52_03221</name>
</gene>
<feature type="compositionally biased region" description="Basic residues" evidence="1">
    <location>
        <begin position="139"/>
        <end position="160"/>
    </location>
</feature>
<dbReference type="OrthoDB" id="4186710at2759"/>
<dbReference type="InterPro" id="IPR038718">
    <property type="entry name" value="SNF2-like_sf"/>
</dbReference>
<evidence type="ECO:0000256" key="1">
    <source>
        <dbReference type="SAM" id="MobiDB-lite"/>
    </source>
</evidence>
<dbReference type="GO" id="GO:0004386">
    <property type="term" value="F:helicase activity"/>
    <property type="evidence" value="ECO:0007669"/>
    <property type="project" value="UniProtKB-KW"/>
</dbReference>
<keyword evidence="2" id="KW-0347">Helicase</keyword>
<dbReference type="Gene3D" id="3.40.50.10810">
    <property type="entry name" value="Tandem AAA-ATPase domain"/>
    <property type="match status" value="1"/>
</dbReference>
<keyword evidence="2" id="KW-0067">ATP-binding</keyword>
<dbReference type="VEuPathDB" id="FungiDB:I7I52_03221"/>
<organism evidence="2 3">
    <name type="scientific">Ajellomyces capsulatus</name>
    <name type="common">Darling's disease fungus</name>
    <name type="synonym">Histoplasma capsulatum</name>
    <dbReference type="NCBI Taxonomy" id="5037"/>
    <lineage>
        <taxon>Eukaryota</taxon>
        <taxon>Fungi</taxon>
        <taxon>Dikarya</taxon>
        <taxon>Ascomycota</taxon>
        <taxon>Pezizomycotina</taxon>
        <taxon>Eurotiomycetes</taxon>
        <taxon>Eurotiomycetidae</taxon>
        <taxon>Onygenales</taxon>
        <taxon>Ajellomycetaceae</taxon>
        <taxon>Histoplasma</taxon>
    </lineage>
</organism>
<evidence type="ECO:0000313" key="3">
    <source>
        <dbReference type="Proteomes" id="UP000670092"/>
    </source>
</evidence>
<feature type="region of interest" description="Disordered" evidence="1">
    <location>
        <begin position="12"/>
        <end position="99"/>
    </location>
</feature>
<protein>
    <submittedName>
        <fullName evidence="2">DNA repair helicase rad5,16</fullName>
    </submittedName>
</protein>
<feature type="compositionally biased region" description="Polar residues" evidence="1">
    <location>
        <begin position="12"/>
        <end position="35"/>
    </location>
</feature>
<dbReference type="AlphaFoldDB" id="A0A8H7ZBL6"/>
<evidence type="ECO:0000313" key="2">
    <source>
        <dbReference type="EMBL" id="KAG5304768.1"/>
    </source>
</evidence>
<dbReference type="Proteomes" id="UP000670092">
    <property type="component" value="Unassembled WGS sequence"/>
</dbReference>
<comment type="caution">
    <text evidence="2">The sequence shown here is derived from an EMBL/GenBank/DDBJ whole genome shotgun (WGS) entry which is preliminary data.</text>
</comment>
<proteinExistence type="predicted"/>
<feature type="compositionally biased region" description="Polar residues" evidence="1">
    <location>
        <begin position="163"/>
        <end position="173"/>
    </location>
</feature>
<feature type="region of interest" description="Disordered" evidence="1">
    <location>
        <begin position="118"/>
        <end position="173"/>
    </location>
</feature>
<dbReference type="EMBL" id="JAEVHI010000001">
    <property type="protein sequence ID" value="KAG5304768.1"/>
    <property type="molecule type" value="Genomic_DNA"/>
</dbReference>
<reference evidence="2 3" key="1">
    <citation type="submission" date="2021-01" db="EMBL/GenBank/DDBJ databases">
        <title>Chromosome-level genome assembly of a human fungal pathogen reveals clustering of transcriptionally co-regulated genes.</title>
        <authorList>
            <person name="Voorhies M."/>
            <person name="Cohen S."/>
            <person name="Shea T.P."/>
            <person name="Petrus S."/>
            <person name="Munoz J.F."/>
            <person name="Poplawski S."/>
            <person name="Goldman W.E."/>
            <person name="Michael T."/>
            <person name="Cuomo C.A."/>
            <person name="Sil A."/>
            <person name="Beyhan S."/>
        </authorList>
    </citation>
    <scope>NUCLEOTIDE SEQUENCE [LARGE SCALE GENOMIC DNA]</scope>
    <source>
        <strain evidence="2 3">G184AR</strain>
    </source>
</reference>
<sequence length="299" mass="33210">MDIEMLCLHHLSSPNDNNLEPRQSQQPIYDANSSSTDEHGGGGFQRRNEDSLFCSPGPDENTGLSSNVNPCPGHLALSGDPAAYEQHEQRDIGPSILYGNDVTETTRNRKRTLVSPFELDETCTGSNASHEPTAESKPRQTRKRNGPNVKRGSKSSRKYWQKNIPTLSRLGANNSIQRSIQHAQSNAEKPEIPSFSTKNQNQALKDMVANAPTETREEALTDRQFFNQALLAFTKKPKLDGRGGWLHPNMATSLFHYQLIGAGFMRNREKSTIPPFGGFQCDEMGFGKTIQAIGPRQRS</sequence>
<accession>A0A8H7ZBL6</accession>
<keyword evidence="2" id="KW-0378">Hydrolase</keyword>
<keyword evidence="2" id="KW-0547">Nucleotide-binding</keyword>
<feature type="compositionally biased region" description="Basic and acidic residues" evidence="1">
    <location>
        <begin position="36"/>
        <end position="50"/>
    </location>
</feature>
<name>A0A8H7ZBL6_AJECA</name>